<protein>
    <recommendedName>
        <fullName evidence="5">Apple domain-containing protein</fullName>
    </recommendedName>
</protein>
<comment type="caution">
    <text evidence="3">The sequence shown here is derived from an EMBL/GenBank/DDBJ whole genome shotgun (WGS) entry which is preliminary data.</text>
</comment>
<feature type="compositionally biased region" description="Basic and acidic residues" evidence="1">
    <location>
        <begin position="84"/>
        <end position="94"/>
    </location>
</feature>
<gene>
    <name evidence="3" type="ORF">GQX73_g10046</name>
</gene>
<evidence type="ECO:0008006" key="5">
    <source>
        <dbReference type="Google" id="ProtNLM"/>
    </source>
</evidence>
<keyword evidence="4" id="KW-1185">Reference proteome</keyword>
<evidence type="ECO:0000256" key="2">
    <source>
        <dbReference type="SAM" id="Phobius"/>
    </source>
</evidence>
<sequence length="630" mass="69280">MASEKQQPAITVLAPPREPQQSPPLGESGGAGPSQPVEFRGFDFFAQRDFNEYKSASQAYFAGKNGNPSSWLGDATPPASTHPSLDEARPEESPRLSSEGEPSNEKKILGLRRPWFWTLLAISAVVIIVAIGLGVGIGLTQKSNSSKSTSANAVDPASDASSTAQTSTDTIATTGMATATSSPSSTLTHISTTSTRTPVPTPVSSMSCPNINGTVYNVPGSTKKFLRLCGIDYGKEDGAVDIRNVYTDTAEDCIENCAGTTGCTGCGWGFIEGDDGPPYRCWLKRNVNGKSHNADMTCHNASFYSTLQSSFEFLVIDLATTACVMVPSLITVTAYSILEPRLGAANPYTYLLCLSALESFEPEKRTLAQKKKAIDDEEKAFQERIMQKRKAVDDEMAGIRKRQKVYRDKLKEAKQYLKAERANAGIPDVLWFQYKIFCDSPSLHPVAPTERPLTITHPPEEEFKDLYINYDPDFSDIQTLDLLAKGGNWRCDRILAHTKNGLPFLYIAKFWKLKITTVDAKTWGERFSSLYGNAKKAAENGSTTALEMLVALPEEDDCSRSGTLFEFGYEEFHGSNPIERGQWFFRTSYNLSKPVKSEEKRALLIQKHGLPFKATKEASTKLFNNVKCEP</sequence>
<keyword evidence="2" id="KW-0472">Membrane</keyword>
<dbReference type="Proteomes" id="UP000481858">
    <property type="component" value="Unassembled WGS sequence"/>
</dbReference>
<feature type="region of interest" description="Disordered" evidence="1">
    <location>
        <begin position="142"/>
        <end position="205"/>
    </location>
</feature>
<evidence type="ECO:0000256" key="1">
    <source>
        <dbReference type="SAM" id="MobiDB-lite"/>
    </source>
</evidence>
<evidence type="ECO:0000313" key="3">
    <source>
        <dbReference type="EMBL" id="KAF2963519.1"/>
    </source>
</evidence>
<proteinExistence type="predicted"/>
<dbReference type="OrthoDB" id="3499003at2759"/>
<name>A0A7C8ITJ1_9PEZI</name>
<accession>A0A7C8ITJ1</accession>
<dbReference type="EMBL" id="WUBL01000198">
    <property type="protein sequence ID" value="KAF2963519.1"/>
    <property type="molecule type" value="Genomic_DNA"/>
</dbReference>
<organism evidence="3 4">
    <name type="scientific">Xylaria multiplex</name>
    <dbReference type="NCBI Taxonomy" id="323545"/>
    <lineage>
        <taxon>Eukaryota</taxon>
        <taxon>Fungi</taxon>
        <taxon>Dikarya</taxon>
        <taxon>Ascomycota</taxon>
        <taxon>Pezizomycotina</taxon>
        <taxon>Sordariomycetes</taxon>
        <taxon>Xylariomycetidae</taxon>
        <taxon>Xylariales</taxon>
        <taxon>Xylariaceae</taxon>
        <taxon>Xylaria</taxon>
    </lineage>
</organism>
<dbReference type="Gene3D" id="3.50.4.10">
    <property type="entry name" value="Hepatocyte Growth Factor"/>
    <property type="match status" value="1"/>
</dbReference>
<feature type="transmembrane region" description="Helical" evidence="2">
    <location>
        <begin position="115"/>
        <end position="139"/>
    </location>
</feature>
<feature type="region of interest" description="Disordered" evidence="1">
    <location>
        <begin position="1"/>
        <end position="38"/>
    </location>
</feature>
<evidence type="ECO:0000313" key="4">
    <source>
        <dbReference type="Proteomes" id="UP000481858"/>
    </source>
</evidence>
<reference evidence="3 4" key="1">
    <citation type="submission" date="2019-12" db="EMBL/GenBank/DDBJ databases">
        <title>Draft genome sequence of the ascomycete Xylaria multiplex DSM 110363.</title>
        <authorList>
            <person name="Buettner E."/>
            <person name="Kellner H."/>
        </authorList>
    </citation>
    <scope>NUCLEOTIDE SEQUENCE [LARGE SCALE GENOMIC DNA]</scope>
    <source>
        <strain evidence="3 4">DSM 110363</strain>
    </source>
</reference>
<keyword evidence="2" id="KW-0812">Transmembrane</keyword>
<dbReference type="AlphaFoldDB" id="A0A7C8ITJ1"/>
<keyword evidence="2" id="KW-1133">Transmembrane helix</keyword>
<feature type="region of interest" description="Disordered" evidence="1">
    <location>
        <begin position="64"/>
        <end position="104"/>
    </location>
</feature>
<dbReference type="InParanoid" id="A0A7C8ITJ1"/>